<dbReference type="UniPathway" id="UPA00545">
    <property type="reaction ID" value="UER00823"/>
</dbReference>
<evidence type="ECO:0000256" key="7">
    <source>
        <dbReference type="ARBA" id="ARBA00022525"/>
    </source>
</evidence>
<accession>A0A830CLR0</accession>
<dbReference type="SMART" id="SM00856">
    <property type="entry name" value="PMEI"/>
    <property type="match status" value="1"/>
</dbReference>
<keyword evidence="12" id="KW-0472">Membrane</keyword>
<evidence type="ECO:0000256" key="6">
    <source>
        <dbReference type="ARBA" id="ARBA00022512"/>
    </source>
</evidence>
<feature type="domain" description="Pectinesterase inhibitor" evidence="13">
    <location>
        <begin position="62"/>
        <end position="214"/>
    </location>
</feature>
<evidence type="ECO:0000256" key="9">
    <source>
        <dbReference type="ARBA" id="ARBA00023085"/>
    </source>
</evidence>
<comment type="pathway">
    <text evidence="2">Glycan metabolism; pectin degradation; 2-dehydro-3-deoxy-D-gluconate from pectin: step 1/5.</text>
</comment>
<dbReference type="InterPro" id="IPR011050">
    <property type="entry name" value="Pectin_lyase_fold/virulence"/>
</dbReference>
<dbReference type="GO" id="GO:0004857">
    <property type="term" value="F:enzyme inhibitor activity"/>
    <property type="evidence" value="ECO:0007669"/>
    <property type="project" value="InterPro"/>
</dbReference>
<comment type="caution">
    <text evidence="14">The sequence shown here is derived from an EMBL/GenBank/DDBJ whole genome shotgun (WGS) entry which is preliminary data.</text>
</comment>
<dbReference type="SUPFAM" id="SSF51126">
    <property type="entry name" value="Pectin lyase-like"/>
    <property type="match status" value="1"/>
</dbReference>
<keyword evidence="8" id="KW-0378">Hydrolase</keyword>
<keyword evidence="10" id="KW-0961">Cell wall biogenesis/degradation</keyword>
<dbReference type="OrthoDB" id="2019149at2759"/>
<evidence type="ECO:0000313" key="15">
    <source>
        <dbReference type="Proteomes" id="UP000653305"/>
    </source>
</evidence>
<dbReference type="AlphaFoldDB" id="A0A830CLR0"/>
<keyword evidence="9" id="KW-0063">Aspartyl esterase</keyword>
<dbReference type="Gene3D" id="1.20.140.40">
    <property type="entry name" value="Invertase/pectin methylesterase inhibitor family protein"/>
    <property type="match status" value="1"/>
</dbReference>
<evidence type="ECO:0000256" key="12">
    <source>
        <dbReference type="SAM" id="Phobius"/>
    </source>
</evidence>
<dbReference type="Proteomes" id="UP000653305">
    <property type="component" value="Unassembled WGS sequence"/>
</dbReference>
<dbReference type="Pfam" id="PF04043">
    <property type="entry name" value="PMEI"/>
    <property type="match status" value="1"/>
</dbReference>
<evidence type="ECO:0000256" key="11">
    <source>
        <dbReference type="ARBA" id="ARBA00047928"/>
    </source>
</evidence>
<dbReference type="Gene3D" id="2.160.20.10">
    <property type="entry name" value="Single-stranded right-handed beta-helix, Pectin lyase-like"/>
    <property type="match status" value="1"/>
</dbReference>
<organism evidence="14 15">
    <name type="scientific">Phtheirospermum japonicum</name>
    <dbReference type="NCBI Taxonomy" id="374723"/>
    <lineage>
        <taxon>Eukaryota</taxon>
        <taxon>Viridiplantae</taxon>
        <taxon>Streptophyta</taxon>
        <taxon>Embryophyta</taxon>
        <taxon>Tracheophyta</taxon>
        <taxon>Spermatophyta</taxon>
        <taxon>Magnoliopsida</taxon>
        <taxon>eudicotyledons</taxon>
        <taxon>Gunneridae</taxon>
        <taxon>Pentapetalae</taxon>
        <taxon>asterids</taxon>
        <taxon>lamiids</taxon>
        <taxon>Lamiales</taxon>
        <taxon>Orobanchaceae</taxon>
        <taxon>Orobanchaceae incertae sedis</taxon>
        <taxon>Phtheirospermum</taxon>
    </lineage>
</organism>
<evidence type="ECO:0000256" key="8">
    <source>
        <dbReference type="ARBA" id="ARBA00022801"/>
    </source>
</evidence>
<dbReference type="GO" id="GO:0030599">
    <property type="term" value="F:pectinesterase activity"/>
    <property type="evidence" value="ECO:0007669"/>
    <property type="project" value="UniProtKB-EC"/>
</dbReference>
<dbReference type="FunFam" id="2.160.20.10:FF:000029">
    <property type="entry name" value="Pectinesterase 4"/>
    <property type="match status" value="1"/>
</dbReference>
<evidence type="ECO:0000256" key="5">
    <source>
        <dbReference type="ARBA" id="ARBA00013229"/>
    </source>
</evidence>
<feature type="transmembrane region" description="Helical" evidence="12">
    <location>
        <begin position="30"/>
        <end position="48"/>
    </location>
</feature>
<dbReference type="Pfam" id="PF01095">
    <property type="entry name" value="Pectinesterase"/>
    <property type="match status" value="1"/>
</dbReference>
<dbReference type="EC" id="3.1.1.11" evidence="5"/>
<comment type="similarity">
    <text evidence="3">In the N-terminal section; belongs to the PMEI family.</text>
</comment>
<dbReference type="GO" id="GO:0042545">
    <property type="term" value="P:cell wall modification"/>
    <property type="evidence" value="ECO:0007669"/>
    <property type="project" value="InterPro"/>
</dbReference>
<comment type="catalytic activity">
    <reaction evidence="11">
        <text>[(1-&gt;4)-alpha-D-galacturonosyl methyl ester](n) + n H2O = [(1-&gt;4)-alpha-D-galacturonosyl](n) + n methanol + n H(+)</text>
        <dbReference type="Rhea" id="RHEA:22380"/>
        <dbReference type="Rhea" id="RHEA-COMP:14570"/>
        <dbReference type="Rhea" id="RHEA-COMP:14573"/>
        <dbReference type="ChEBI" id="CHEBI:15377"/>
        <dbReference type="ChEBI" id="CHEBI:15378"/>
        <dbReference type="ChEBI" id="CHEBI:17790"/>
        <dbReference type="ChEBI" id="CHEBI:140522"/>
        <dbReference type="ChEBI" id="CHEBI:140523"/>
        <dbReference type="EC" id="3.1.1.11"/>
    </reaction>
</comment>
<keyword evidence="12" id="KW-1133">Transmembrane helix</keyword>
<reference evidence="14" key="1">
    <citation type="submission" date="2020-07" db="EMBL/GenBank/DDBJ databases">
        <title>Ethylene signaling mediates host invasion by parasitic plants.</title>
        <authorList>
            <person name="Yoshida S."/>
        </authorList>
    </citation>
    <scope>NUCLEOTIDE SEQUENCE</scope>
    <source>
        <strain evidence="14">Okayama</strain>
    </source>
</reference>
<keyword evidence="15" id="KW-1185">Reference proteome</keyword>
<gene>
    <name evidence="14" type="ORF">PHJA_001679400</name>
</gene>
<evidence type="ECO:0000313" key="14">
    <source>
        <dbReference type="EMBL" id="GFP95351.1"/>
    </source>
</evidence>
<dbReference type="InterPro" id="IPR006501">
    <property type="entry name" value="Pectinesterase_inhib_dom"/>
</dbReference>
<dbReference type="SUPFAM" id="SSF101148">
    <property type="entry name" value="Plant invertase/pectin methylesterase inhibitor"/>
    <property type="match status" value="1"/>
</dbReference>
<keyword evidence="6" id="KW-0134">Cell wall</keyword>
<dbReference type="InterPro" id="IPR000070">
    <property type="entry name" value="Pectinesterase_cat"/>
</dbReference>
<comment type="subcellular location">
    <subcellularLocation>
        <location evidence="1">Secreted</location>
        <location evidence="1">Cell wall</location>
    </subcellularLocation>
</comment>
<keyword evidence="12" id="KW-0812">Transmembrane</keyword>
<dbReference type="PANTHER" id="PTHR31707">
    <property type="entry name" value="PECTINESTERASE"/>
    <property type="match status" value="1"/>
</dbReference>
<proteinExistence type="inferred from homology"/>
<dbReference type="InterPro" id="IPR012334">
    <property type="entry name" value="Pectin_lyas_fold"/>
</dbReference>
<evidence type="ECO:0000256" key="10">
    <source>
        <dbReference type="ARBA" id="ARBA00023316"/>
    </source>
</evidence>
<evidence type="ECO:0000259" key="13">
    <source>
        <dbReference type="SMART" id="SM00856"/>
    </source>
</evidence>
<keyword evidence="7" id="KW-0964">Secreted</keyword>
<dbReference type="EMBL" id="BMAC01000382">
    <property type="protein sequence ID" value="GFP95351.1"/>
    <property type="molecule type" value="Genomic_DNA"/>
</dbReference>
<evidence type="ECO:0000256" key="2">
    <source>
        <dbReference type="ARBA" id="ARBA00005184"/>
    </source>
</evidence>
<evidence type="ECO:0000256" key="4">
    <source>
        <dbReference type="ARBA" id="ARBA00007786"/>
    </source>
</evidence>
<dbReference type="NCBIfam" id="TIGR01614">
    <property type="entry name" value="PME_inhib"/>
    <property type="match status" value="1"/>
</dbReference>
<comment type="similarity">
    <text evidence="4">In the C-terminal section; belongs to the pectinesterase family.</text>
</comment>
<evidence type="ECO:0000256" key="1">
    <source>
        <dbReference type="ARBA" id="ARBA00004191"/>
    </source>
</evidence>
<sequence length="570" mass="61972">MALRKATDSPTSPIMSATTNDPKQFPKSKFMFLLVAIIFCFVLIFFIVSSTSSSSSRHHHHNSKEIIDQVCKASRDPPACQISLYNSSHIPPDATILQAVESALWVSSHNLNSSVGMIREILDASADNKNRSEVAKICLEVLGYSEYRMNLSGDALPRGAAGVKDARAWFSAVLAYEYGCLSGLKKVNDTPLVAKTVQFFNSSLIASTGDVLGMMANYDVFGDNTVSWAPPKTERDGFWEPIPDSSSGSGPVGVPSGLKAKVTVCKAGCDYTAVQEAVRAAPDNGNSPFVIWIKSGVYNETVRVPFEKKNVVFLGDGMGKTVITGSMSVGLQGVNTYNTATVGILGDGFMATGLTIENTAGPGAYQAVAFRSDSDLSVIEGCEFIGNQDTLYANSLRQYYKSCRIQGNIDFIFGNSAAFFQDCLLLIAPRLVEPEKGEDNALTAHARIDPSQSTGFVFQNCVVNGTDTYMRLYNDKPSAHRNFLGRPWKEYSRTVFINCTLEALISPDGWMPWSGDFALNTLYYGEFGNTGPGSVTSKRVNWSSQIPAEHVISYTFQNFIQGDLWITASA</sequence>
<evidence type="ECO:0000256" key="3">
    <source>
        <dbReference type="ARBA" id="ARBA00006027"/>
    </source>
</evidence>
<dbReference type="GO" id="GO:0045490">
    <property type="term" value="P:pectin catabolic process"/>
    <property type="evidence" value="ECO:0007669"/>
    <property type="project" value="UniProtKB-UniPathway"/>
</dbReference>
<name>A0A830CLR0_9LAMI</name>
<protein>
    <recommendedName>
        <fullName evidence="5">pectinesterase</fullName>
        <ecNumber evidence="5">3.1.1.11</ecNumber>
    </recommendedName>
</protein>
<dbReference type="InterPro" id="IPR035513">
    <property type="entry name" value="Invertase/methylesterase_inhib"/>
</dbReference>